<evidence type="ECO:0000313" key="2">
    <source>
        <dbReference type="EMBL" id="CAG9087912.1"/>
    </source>
</evidence>
<name>A0A8S4D0X8_PLUXY</name>
<keyword evidence="3" id="KW-1185">Reference proteome</keyword>
<gene>
    <name evidence="2" type="ORF">PLXY2_LOCUS323</name>
</gene>
<evidence type="ECO:0000256" key="1">
    <source>
        <dbReference type="SAM" id="MobiDB-lite"/>
    </source>
</evidence>
<feature type="compositionally biased region" description="Basic and acidic residues" evidence="1">
    <location>
        <begin position="86"/>
        <end position="97"/>
    </location>
</feature>
<comment type="caution">
    <text evidence="2">The sequence shown here is derived from an EMBL/GenBank/DDBJ whole genome shotgun (WGS) entry which is preliminary data.</text>
</comment>
<evidence type="ECO:0000313" key="3">
    <source>
        <dbReference type="Proteomes" id="UP000653454"/>
    </source>
</evidence>
<reference evidence="2" key="1">
    <citation type="submission" date="2020-11" db="EMBL/GenBank/DDBJ databases">
        <authorList>
            <person name="Whiteford S."/>
        </authorList>
    </citation>
    <scope>NUCLEOTIDE SEQUENCE</scope>
</reference>
<feature type="compositionally biased region" description="Acidic residues" evidence="1">
    <location>
        <begin position="68"/>
        <end position="85"/>
    </location>
</feature>
<protein>
    <submittedName>
        <fullName evidence="2">(diamondback moth) hypothetical protein</fullName>
    </submittedName>
</protein>
<sequence length="97" mass="10867">MSCQLLIAHGVQDTLLIKKQLLKATSAPESSFQSRLAAEQDTVAAYWTSVEGQDTLQAHLNKFIIEVNENDDEDEDGDDDEQVQTESEHESDMEIDL</sequence>
<dbReference type="AlphaFoldDB" id="A0A8S4D0X8"/>
<accession>A0A8S4D0X8</accession>
<proteinExistence type="predicted"/>
<organism evidence="2 3">
    <name type="scientific">Plutella xylostella</name>
    <name type="common">Diamondback moth</name>
    <name type="synonym">Plutella maculipennis</name>
    <dbReference type="NCBI Taxonomy" id="51655"/>
    <lineage>
        <taxon>Eukaryota</taxon>
        <taxon>Metazoa</taxon>
        <taxon>Ecdysozoa</taxon>
        <taxon>Arthropoda</taxon>
        <taxon>Hexapoda</taxon>
        <taxon>Insecta</taxon>
        <taxon>Pterygota</taxon>
        <taxon>Neoptera</taxon>
        <taxon>Endopterygota</taxon>
        <taxon>Lepidoptera</taxon>
        <taxon>Glossata</taxon>
        <taxon>Ditrysia</taxon>
        <taxon>Yponomeutoidea</taxon>
        <taxon>Plutellidae</taxon>
        <taxon>Plutella</taxon>
    </lineage>
</organism>
<dbReference type="Proteomes" id="UP000653454">
    <property type="component" value="Unassembled WGS sequence"/>
</dbReference>
<feature type="region of interest" description="Disordered" evidence="1">
    <location>
        <begin position="68"/>
        <end position="97"/>
    </location>
</feature>
<dbReference type="EMBL" id="CAJHNJ030000001">
    <property type="protein sequence ID" value="CAG9087912.1"/>
    <property type="molecule type" value="Genomic_DNA"/>
</dbReference>